<protein>
    <submittedName>
        <fullName evidence="1">Uncharacterized protein</fullName>
    </submittedName>
</protein>
<gene>
    <name evidence="1" type="ORF">U9M48_032027</name>
</gene>
<dbReference type="Proteomes" id="UP001341281">
    <property type="component" value="Chromosome 07"/>
</dbReference>
<evidence type="ECO:0000313" key="2">
    <source>
        <dbReference type="Proteomes" id="UP001341281"/>
    </source>
</evidence>
<organism evidence="1 2">
    <name type="scientific">Paspalum notatum var. saurae</name>
    <dbReference type="NCBI Taxonomy" id="547442"/>
    <lineage>
        <taxon>Eukaryota</taxon>
        <taxon>Viridiplantae</taxon>
        <taxon>Streptophyta</taxon>
        <taxon>Embryophyta</taxon>
        <taxon>Tracheophyta</taxon>
        <taxon>Spermatophyta</taxon>
        <taxon>Magnoliopsida</taxon>
        <taxon>Liliopsida</taxon>
        <taxon>Poales</taxon>
        <taxon>Poaceae</taxon>
        <taxon>PACMAD clade</taxon>
        <taxon>Panicoideae</taxon>
        <taxon>Andropogonodae</taxon>
        <taxon>Paspaleae</taxon>
        <taxon>Paspalinae</taxon>
        <taxon>Paspalum</taxon>
    </lineage>
</organism>
<dbReference type="EMBL" id="CP144751">
    <property type="protein sequence ID" value="WVZ85065.1"/>
    <property type="molecule type" value="Genomic_DNA"/>
</dbReference>
<sequence>MRRALGEEHQALFLWVGAARKRSAKQDAASGAPSDLPSI</sequence>
<proteinExistence type="predicted"/>
<reference evidence="1 2" key="1">
    <citation type="submission" date="2024-02" db="EMBL/GenBank/DDBJ databases">
        <title>High-quality chromosome-scale genome assembly of Pensacola bahiagrass (Paspalum notatum Flugge var. saurae).</title>
        <authorList>
            <person name="Vega J.M."/>
            <person name="Podio M."/>
            <person name="Orjuela J."/>
            <person name="Siena L.A."/>
            <person name="Pessino S.C."/>
            <person name="Combes M.C."/>
            <person name="Mariac C."/>
            <person name="Albertini E."/>
            <person name="Pupilli F."/>
            <person name="Ortiz J.P.A."/>
            <person name="Leblanc O."/>
        </authorList>
    </citation>
    <scope>NUCLEOTIDE SEQUENCE [LARGE SCALE GENOMIC DNA]</scope>
    <source>
        <strain evidence="1">R1</strain>
        <tissue evidence="1">Leaf</tissue>
    </source>
</reference>
<dbReference type="AlphaFoldDB" id="A0AAQ3U476"/>
<accession>A0AAQ3U476</accession>
<evidence type="ECO:0000313" key="1">
    <source>
        <dbReference type="EMBL" id="WVZ85068.1"/>
    </source>
</evidence>
<keyword evidence="2" id="KW-1185">Reference proteome</keyword>
<dbReference type="EMBL" id="CP144751">
    <property type="protein sequence ID" value="WVZ85068.1"/>
    <property type="molecule type" value="Genomic_DNA"/>
</dbReference>
<name>A0AAQ3U476_PASNO</name>